<comment type="similarity">
    <text evidence="2">Belongs to the bile acid:sodium symporter (BASS) (TC 2.A.28) family.</text>
</comment>
<dbReference type="AlphaFoldDB" id="V5ID64"/>
<evidence type="ECO:0000256" key="2">
    <source>
        <dbReference type="ARBA" id="ARBA00006528"/>
    </source>
</evidence>
<comment type="subcellular location">
    <subcellularLocation>
        <location evidence="1">Membrane</location>
        <topology evidence="1">Multi-pass membrane protein</topology>
    </subcellularLocation>
</comment>
<evidence type="ECO:0000256" key="6">
    <source>
        <dbReference type="ARBA" id="ARBA00023136"/>
    </source>
</evidence>
<name>V5ID64_IXORI</name>
<dbReference type="Pfam" id="PF01758">
    <property type="entry name" value="SBF"/>
    <property type="match status" value="1"/>
</dbReference>
<dbReference type="InterPro" id="IPR002657">
    <property type="entry name" value="BilAc:Na_symport/Acr3"/>
</dbReference>
<dbReference type="EMBL" id="GANP01012482">
    <property type="protein sequence ID" value="JAB71986.1"/>
    <property type="molecule type" value="mRNA"/>
</dbReference>
<feature type="transmembrane region" description="Helical" evidence="7">
    <location>
        <begin position="54"/>
        <end position="74"/>
    </location>
</feature>
<accession>V5ID64</accession>
<dbReference type="InterPro" id="IPR004710">
    <property type="entry name" value="Bilac:Na_transpt"/>
</dbReference>
<evidence type="ECO:0000256" key="7">
    <source>
        <dbReference type="SAM" id="Phobius"/>
    </source>
</evidence>
<dbReference type="PANTHER" id="PTHR10361">
    <property type="entry name" value="SODIUM-BILE ACID COTRANSPORTER"/>
    <property type="match status" value="1"/>
</dbReference>
<evidence type="ECO:0000313" key="8">
    <source>
        <dbReference type="EMBL" id="JAB71986.1"/>
    </source>
</evidence>
<dbReference type="GO" id="GO:0016020">
    <property type="term" value="C:membrane"/>
    <property type="evidence" value="ECO:0007669"/>
    <property type="project" value="UniProtKB-SubCell"/>
</dbReference>
<dbReference type="InterPro" id="IPR038770">
    <property type="entry name" value="Na+/solute_symporter_sf"/>
</dbReference>
<evidence type="ECO:0000256" key="5">
    <source>
        <dbReference type="ARBA" id="ARBA00022989"/>
    </source>
</evidence>
<dbReference type="GO" id="GO:0008508">
    <property type="term" value="F:bile acid:sodium symporter activity"/>
    <property type="evidence" value="ECO:0007669"/>
    <property type="project" value="TreeGrafter"/>
</dbReference>
<evidence type="ECO:0000256" key="1">
    <source>
        <dbReference type="ARBA" id="ARBA00004141"/>
    </source>
</evidence>
<keyword evidence="5 7" id="KW-1133">Transmembrane helix</keyword>
<keyword evidence="4" id="KW-0813">Transport</keyword>
<feature type="transmembrane region" description="Helical" evidence="7">
    <location>
        <begin position="24"/>
        <end position="47"/>
    </location>
</feature>
<sequence length="268" mass="29405">MLSQFVMMPLIAFGLISAMRLNGLYAIGMLVIGCCPGGAVSNIFAYFCDGDVPLSIAMTLCSTVLAMGMMPLNMLLYGQYVDTGDIVIPYSRMATSLVVVSVPAGFGILFNWFFPKISPYITKWGSSLGGLLIVASQIMEVFIFPDLFNGIPPELYGATLLMPLTGMVAGYGASWLCRRPEAVRRTVAIESGIQNVGTALYHRLALVPIRGPEKSLGVSVALRILHELFELFDMRDVPLLQQALLSIQIPRPYRRLQHRPVGGRQERQ</sequence>
<evidence type="ECO:0000256" key="4">
    <source>
        <dbReference type="ARBA" id="ARBA00022847"/>
    </source>
</evidence>
<dbReference type="Gene3D" id="1.20.1530.20">
    <property type="match status" value="1"/>
</dbReference>
<keyword evidence="4" id="KW-0769">Symport</keyword>
<keyword evidence="3 7" id="KW-0812">Transmembrane</keyword>
<feature type="transmembrane region" description="Helical" evidence="7">
    <location>
        <begin position="156"/>
        <end position="177"/>
    </location>
</feature>
<evidence type="ECO:0000256" key="3">
    <source>
        <dbReference type="ARBA" id="ARBA00022692"/>
    </source>
</evidence>
<dbReference type="PANTHER" id="PTHR10361:SF28">
    <property type="entry name" value="P3 PROTEIN-RELATED"/>
    <property type="match status" value="1"/>
</dbReference>
<protein>
    <submittedName>
        <fullName evidence="8">Putative bile acid transporter</fullName>
    </submittedName>
</protein>
<proteinExistence type="evidence at transcript level"/>
<keyword evidence="6 7" id="KW-0472">Membrane</keyword>
<organism evidence="8">
    <name type="scientific">Ixodes ricinus</name>
    <name type="common">Common tick</name>
    <name type="synonym">Acarus ricinus</name>
    <dbReference type="NCBI Taxonomy" id="34613"/>
    <lineage>
        <taxon>Eukaryota</taxon>
        <taxon>Metazoa</taxon>
        <taxon>Ecdysozoa</taxon>
        <taxon>Arthropoda</taxon>
        <taxon>Chelicerata</taxon>
        <taxon>Arachnida</taxon>
        <taxon>Acari</taxon>
        <taxon>Parasitiformes</taxon>
        <taxon>Ixodida</taxon>
        <taxon>Ixodoidea</taxon>
        <taxon>Ixodidae</taxon>
        <taxon>Ixodinae</taxon>
        <taxon>Ixodes</taxon>
    </lineage>
</organism>
<feature type="transmembrane region" description="Helical" evidence="7">
    <location>
        <begin position="94"/>
        <end position="114"/>
    </location>
</feature>
<reference evidence="8" key="1">
    <citation type="journal article" date="2015" name="Sci. Rep.">
        <title>Tissue- and time-dependent transcription in Ixodes ricinus salivary glands and midguts when blood feeding on the vertebrate host.</title>
        <authorList>
            <person name="Kotsyfakis M."/>
            <person name="Schwarz A."/>
            <person name="Erhart J."/>
            <person name="Ribeiro J.M."/>
        </authorList>
    </citation>
    <scope>NUCLEOTIDE SEQUENCE</scope>
    <source>
        <tissue evidence="8">Salivary gland and midgut</tissue>
    </source>
</reference>
<feature type="transmembrane region" description="Helical" evidence="7">
    <location>
        <begin position="126"/>
        <end position="144"/>
    </location>
</feature>